<dbReference type="GO" id="GO:0007165">
    <property type="term" value="P:signal transduction"/>
    <property type="evidence" value="ECO:0007669"/>
    <property type="project" value="InterPro"/>
</dbReference>
<keyword evidence="2" id="KW-0677">Repeat</keyword>
<dbReference type="InterPro" id="IPR002182">
    <property type="entry name" value="NB-ARC"/>
</dbReference>
<dbReference type="EMBL" id="JAMZMK010011112">
    <property type="protein sequence ID" value="KAI7728941.1"/>
    <property type="molecule type" value="Genomic_DNA"/>
</dbReference>
<dbReference type="PROSITE" id="PS50104">
    <property type="entry name" value="TIR"/>
    <property type="match status" value="1"/>
</dbReference>
<dbReference type="InterPro" id="IPR058192">
    <property type="entry name" value="WHD_ROQ1-like"/>
</dbReference>
<comment type="caution">
    <text evidence="5">The sequence shown here is derived from an EMBL/GenBank/DDBJ whole genome shotgun (WGS) entry which is preliminary data.</text>
</comment>
<name>A0AAD5BSQ1_AMBAR</name>
<dbReference type="InterPro" id="IPR042197">
    <property type="entry name" value="Apaf_helical"/>
</dbReference>
<accession>A0AAD5BSQ1</accession>
<dbReference type="InterPro" id="IPR035897">
    <property type="entry name" value="Toll_tir_struct_dom_sf"/>
</dbReference>
<reference evidence="5" key="1">
    <citation type="submission" date="2022-06" db="EMBL/GenBank/DDBJ databases">
        <title>Uncovering the hologenomic basis of an extraordinary plant invasion.</title>
        <authorList>
            <person name="Bieker V.C."/>
            <person name="Martin M.D."/>
            <person name="Gilbert T."/>
            <person name="Hodgins K."/>
            <person name="Battlay P."/>
            <person name="Petersen B."/>
            <person name="Wilson J."/>
        </authorList>
    </citation>
    <scope>NUCLEOTIDE SEQUENCE</scope>
    <source>
        <strain evidence="5">AA19_3_7</strain>
        <tissue evidence="5">Leaf</tissue>
    </source>
</reference>
<evidence type="ECO:0000256" key="2">
    <source>
        <dbReference type="ARBA" id="ARBA00022737"/>
    </source>
</evidence>
<dbReference type="SUPFAM" id="SSF52540">
    <property type="entry name" value="P-loop containing nucleoside triphosphate hydrolases"/>
    <property type="match status" value="1"/>
</dbReference>
<dbReference type="GO" id="GO:0043531">
    <property type="term" value="F:ADP binding"/>
    <property type="evidence" value="ECO:0007669"/>
    <property type="project" value="InterPro"/>
</dbReference>
<dbReference type="InterPro" id="IPR036390">
    <property type="entry name" value="WH_DNA-bd_sf"/>
</dbReference>
<gene>
    <name evidence="5" type="ORF">M8C21_019017</name>
</gene>
<keyword evidence="6" id="KW-1185">Reference proteome</keyword>
<dbReference type="GO" id="GO:0006952">
    <property type="term" value="P:defense response"/>
    <property type="evidence" value="ECO:0007669"/>
    <property type="project" value="UniProtKB-KW"/>
</dbReference>
<dbReference type="Pfam" id="PF00931">
    <property type="entry name" value="NB-ARC"/>
    <property type="match status" value="1"/>
</dbReference>
<dbReference type="Gene3D" id="3.40.50.300">
    <property type="entry name" value="P-loop containing nucleotide triphosphate hydrolases"/>
    <property type="match status" value="1"/>
</dbReference>
<dbReference type="Gene3D" id="1.10.8.430">
    <property type="entry name" value="Helical domain of apoptotic protease-activating factors"/>
    <property type="match status" value="1"/>
</dbReference>
<dbReference type="Gene3D" id="3.40.50.10140">
    <property type="entry name" value="Toll/interleukin-1 receptor homology (TIR) domain"/>
    <property type="match status" value="1"/>
</dbReference>
<dbReference type="PRINTS" id="PR00364">
    <property type="entry name" value="DISEASERSIST"/>
</dbReference>
<dbReference type="Pfam" id="PF01582">
    <property type="entry name" value="TIR"/>
    <property type="match status" value="1"/>
</dbReference>
<dbReference type="AlphaFoldDB" id="A0AAD5BSQ1"/>
<dbReference type="InterPro" id="IPR027417">
    <property type="entry name" value="P-loop_NTPase"/>
</dbReference>
<dbReference type="SUPFAM" id="SSF52200">
    <property type="entry name" value="Toll/Interleukin receptor TIR domain"/>
    <property type="match status" value="1"/>
</dbReference>
<dbReference type="Pfam" id="PF23282">
    <property type="entry name" value="WHD_ROQ1"/>
    <property type="match status" value="1"/>
</dbReference>
<dbReference type="SUPFAM" id="SSF46785">
    <property type="entry name" value="Winged helix' DNA-binding domain"/>
    <property type="match status" value="1"/>
</dbReference>
<keyword evidence="3" id="KW-0611">Plant defense</keyword>
<evidence type="ECO:0000256" key="1">
    <source>
        <dbReference type="ARBA" id="ARBA00022614"/>
    </source>
</evidence>
<dbReference type="PANTHER" id="PTHR11017">
    <property type="entry name" value="LEUCINE-RICH REPEAT-CONTAINING PROTEIN"/>
    <property type="match status" value="1"/>
</dbReference>
<feature type="non-terminal residue" evidence="5">
    <location>
        <position position="1"/>
    </location>
</feature>
<protein>
    <recommendedName>
        <fullName evidence="4">TIR domain-containing protein</fullName>
    </recommendedName>
</protein>
<dbReference type="InterPro" id="IPR044974">
    <property type="entry name" value="Disease_R_plants"/>
</dbReference>
<feature type="domain" description="TIR" evidence="4">
    <location>
        <begin position="1"/>
        <end position="143"/>
    </location>
</feature>
<organism evidence="5 6">
    <name type="scientific">Ambrosia artemisiifolia</name>
    <name type="common">Common ragweed</name>
    <dbReference type="NCBI Taxonomy" id="4212"/>
    <lineage>
        <taxon>Eukaryota</taxon>
        <taxon>Viridiplantae</taxon>
        <taxon>Streptophyta</taxon>
        <taxon>Embryophyta</taxon>
        <taxon>Tracheophyta</taxon>
        <taxon>Spermatophyta</taxon>
        <taxon>Magnoliopsida</taxon>
        <taxon>eudicotyledons</taxon>
        <taxon>Gunneridae</taxon>
        <taxon>Pentapetalae</taxon>
        <taxon>asterids</taxon>
        <taxon>campanulids</taxon>
        <taxon>Asterales</taxon>
        <taxon>Asteraceae</taxon>
        <taxon>Asteroideae</taxon>
        <taxon>Heliantheae alliance</taxon>
        <taxon>Heliantheae</taxon>
        <taxon>Ambrosia</taxon>
    </lineage>
</organism>
<dbReference type="InterPro" id="IPR000157">
    <property type="entry name" value="TIR_dom"/>
</dbReference>
<evidence type="ECO:0000313" key="5">
    <source>
        <dbReference type="EMBL" id="KAI7728941.1"/>
    </source>
</evidence>
<dbReference type="Proteomes" id="UP001206925">
    <property type="component" value="Unassembled WGS sequence"/>
</dbReference>
<evidence type="ECO:0000256" key="3">
    <source>
        <dbReference type="ARBA" id="ARBA00022821"/>
    </source>
</evidence>
<dbReference type="SMART" id="SM00255">
    <property type="entry name" value="TIR"/>
    <property type="match status" value="1"/>
</dbReference>
<dbReference type="PANTHER" id="PTHR11017:SF307">
    <property type="entry name" value="TIR DOMAIN, P-LOOP CONTAINING NUCLEOSIDE TRIPHOSPHATE HYDROLASE"/>
    <property type="match status" value="1"/>
</dbReference>
<keyword evidence="1" id="KW-0433">Leucine-rich repeat</keyword>
<evidence type="ECO:0000313" key="6">
    <source>
        <dbReference type="Proteomes" id="UP001206925"/>
    </source>
</evidence>
<sequence>KTNTLSPSIPTSIISDPIFIYMASSSSSSAIGAIKESRASIVVLSKNYATSTWCLDELILILEQRRECNHFVLPVFYGVEPTDVRNQKGSFTIEVKPSSKWTYDNVCMWKTGLTEVASLAGEVVSGPETRILKKIVDTIYDKLDRKEVPLPPNLIGMTTHDKKINFWLEQCNLEFLVIYGMGGSGKTTLAKYIYDSNQKYFEYVSFVEDIGSTCKGDNDLLKLQEQLLKDILGGKKRKIPGVSRGTCIIGQALEMKRALIVLDDIVDHKQLVALLGTGKINAQSKIIITTRENPDKWFDLSCWRFQKYEMKLLNDDESSELLCRHAFGCKVPMSGFEELVLQAVQYCEGNPLALEVLGSSLFKNDAENWASQLRLLERDIDFRVQGVLIRSYASLPNKTVKKLFLHIACFFVGKDMDYVSKILEPDYSAISGIKTLINRYLLFVSPNKKLMMHRLLQEMGKSIVRQESDLPAKRSRVWLSSDSYKILKKGIGSETIEGLALDMIMLHAENYAFKIEVKEEDVNGEEICLSSVVKHDRICSLEIGKRMEKDRTTKTCESIIYRVKNGFANAIWCIWETIRRTFTTSQRCQNYQVLIELWHSHQACLKGKRNLALNLIRNHILALNDLQNSMNQK</sequence>
<evidence type="ECO:0000259" key="4">
    <source>
        <dbReference type="PROSITE" id="PS50104"/>
    </source>
</evidence>
<proteinExistence type="predicted"/>